<dbReference type="SUPFAM" id="SSF52540">
    <property type="entry name" value="P-loop containing nucleoside triphosphate hydrolases"/>
    <property type="match status" value="1"/>
</dbReference>
<organism evidence="1">
    <name type="scientific">bioreactor metagenome</name>
    <dbReference type="NCBI Taxonomy" id="1076179"/>
    <lineage>
        <taxon>unclassified sequences</taxon>
        <taxon>metagenomes</taxon>
        <taxon>ecological metagenomes</taxon>
    </lineage>
</organism>
<sequence length="92" mass="10086">MTIVIATHKSEEIAEFADRVLVLQEGRAAAFDTPGAIFADRGLLDRCWIRPPQVSALANRLTETGHPLPGQFPVLLTQAEEQVMKWMNGGQG</sequence>
<dbReference type="AlphaFoldDB" id="A0A645JEH7"/>
<reference evidence="1" key="1">
    <citation type="submission" date="2019-08" db="EMBL/GenBank/DDBJ databases">
        <authorList>
            <person name="Kucharzyk K."/>
            <person name="Murdoch R.W."/>
            <person name="Higgins S."/>
            <person name="Loffler F."/>
        </authorList>
    </citation>
    <scope>NUCLEOTIDE SEQUENCE</scope>
</reference>
<name>A0A645JEH7_9ZZZZ</name>
<evidence type="ECO:0000313" key="1">
    <source>
        <dbReference type="EMBL" id="MPN61991.1"/>
    </source>
</evidence>
<gene>
    <name evidence="1" type="ORF">SDC9_209737</name>
</gene>
<protein>
    <submittedName>
        <fullName evidence="1">Uncharacterized protein</fullName>
    </submittedName>
</protein>
<dbReference type="Gene3D" id="3.40.50.300">
    <property type="entry name" value="P-loop containing nucleotide triphosphate hydrolases"/>
    <property type="match status" value="1"/>
</dbReference>
<accession>A0A645JEH7</accession>
<comment type="caution">
    <text evidence="1">The sequence shown here is derived from an EMBL/GenBank/DDBJ whole genome shotgun (WGS) entry which is preliminary data.</text>
</comment>
<dbReference type="EMBL" id="VSSQ01139367">
    <property type="protein sequence ID" value="MPN61991.1"/>
    <property type="molecule type" value="Genomic_DNA"/>
</dbReference>
<dbReference type="InterPro" id="IPR027417">
    <property type="entry name" value="P-loop_NTPase"/>
</dbReference>
<proteinExistence type="predicted"/>